<dbReference type="InterPro" id="IPR036259">
    <property type="entry name" value="MFS_trans_sf"/>
</dbReference>
<dbReference type="Proteomes" id="UP001138500">
    <property type="component" value="Unassembled WGS sequence"/>
</dbReference>
<feature type="transmembrane region" description="Helical" evidence="4">
    <location>
        <begin position="214"/>
        <end position="237"/>
    </location>
</feature>
<gene>
    <name evidence="6" type="ORF">Tdes44962_MAKER04094</name>
</gene>
<keyword evidence="7" id="KW-1185">Reference proteome</keyword>
<feature type="region of interest" description="Disordered" evidence="3">
    <location>
        <begin position="1"/>
        <end position="76"/>
    </location>
</feature>
<dbReference type="InterPro" id="IPR050327">
    <property type="entry name" value="Proton-linked_MCT"/>
</dbReference>
<comment type="similarity">
    <text evidence="2">Belongs to the major facilitator superfamily. Monocarboxylate porter (TC 2.A.1.13) family.</text>
</comment>
<reference evidence="6 7" key="2">
    <citation type="journal article" date="2021" name="Curr. Genet.">
        <title>Genetic response to nitrogen starvation in the aggressive Eucalyptus foliar pathogen Teratosphaeria destructans.</title>
        <authorList>
            <person name="Havenga M."/>
            <person name="Wingfield B.D."/>
            <person name="Wingfield M.J."/>
            <person name="Dreyer L.L."/>
            <person name="Roets F."/>
            <person name="Aylward J."/>
        </authorList>
    </citation>
    <scope>NUCLEOTIDE SEQUENCE [LARGE SCALE GENOMIC DNA]</scope>
    <source>
        <strain evidence="6">CMW44962</strain>
    </source>
</reference>
<feature type="transmembrane region" description="Helical" evidence="4">
    <location>
        <begin position="131"/>
        <end position="150"/>
    </location>
</feature>
<dbReference type="GO" id="GO:0022857">
    <property type="term" value="F:transmembrane transporter activity"/>
    <property type="evidence" value="ECO:0007669"/>
    <property type="project" value="InterPro"/>
</dbReference>
<evidence type="ECO:0000259" key="5">
    <source>
        <dbReference type="PROSITE" id="PS50850"/>
    </source>
</evidence>
<dbReference type="InterPro" id="IPR011701">
    <property type="entry name" value="MFS"/>
</dbReference>
<sequence length="481" mass="50997">MSSSASLDDVEKNLGRLGHGDEFQSKDDGHVHLTEAEENLRDAFEPPFTAHDSEFGGEQHGAQLEPSRTAASSRPSINNIKSVPNGGLTAWLQVLGSFFLFWNTWGIINAFGTYQTYYESALLASSSASDISWIGSLQATLLMLVGALSGPIYDAGYVHHLLIIGSVLAVLGQMMLSLCTEYWQVFLAQAVCQGLGAGMLFVPSVSILSTYFSTNLATAVGLAASGSSLGGVVYPIVFHKLQPTLGFAWSTRVVAFIMLATLAVSNGVMKVRVLPAGRRKFIDLSAFKEPAYVCFVLGMTLCFAGLYEPFFYVQSEAIEKGIMSSSLAFYLLSIINAPSTLGRILPGFVADKLGPLNVIIPCSMMTGVICLCLISAASSEGGLLAASIFYGFFCGTLVSMPPTVLVHLTKNRAVIGTRMGMGFAIISIGLLVGTPISGAILDSTGSYTNVWIFAGLLILGGTALMSASRVIHGGWSLAKKV</sequence>
<keyword evidence="4" id="KW-0812">Transmembrane</keyword>
<accession>A0A9W7SMW7</accession>
<organism evidence="6 7">
    <name type="scientific">Teratosphaeria destructans</name>
    <dbReference type="NCBI Taxonomy" id="418781"/>
    <lineage>
        <taxon>Eukaryota</taxon>
        <taxon>Fungi</taxon>
        <taxon>Dikarya</taxon>
        <taxon>Ascomycota</taxon>
        <taxon>Pezizomycotina</taxon>
        <taxon>Dothideomycetes</taxon>
        <taxon>Dothideomycetidae</taxon>
        <taxon>Mycosphaerellales</taxon>
        <taxon>Teratosphaeriaceae</taxon>
        <taxon>Teratosphaeria</taxon>
    </lineage>
</organism>
<feature type="transmembrane region" description="Helical" evidence="4">
    <location>
        <begin position="182"/>
        <end position="202"/>
    </location>
</feature>
<feature type="transmembrane region" description="Helical" evidence="4">
    <location>
        <begin position="383"/>
        <end position="408"/>
    </location>
</feature>
<evidence type="ECO:0000313" key="6">
    <source>
        <dbReference type="EMBL" id="KAH9825526.1"/>
    </source>
</evidence>
<keyword evidence="4" id="KW-1133">Transmembrane helix</keyword>
<protein>
    <submittedName>
        <fullName evidence="6">Major Facilitator Superfamily</fullName>
    </submittedName>
</protein>
<feature type="domain" description="Major facilitator superfamily (MFS) profile" evidence="5">
    <location>
        <begin position="89"/>
        <end position="472"/>
    </location>
</feature>
<evidence type="ECO:0000256" key="1">
    <source>
        <dbReference type="ARBA" id="ARBA00004141"/>
    </source>
</evidence>
<feature type="compositionally biased region" description="Basic and acidic residues" evidence="3">
    <location>
        <begin position="9"/>
        <end position="44"/>
    </location>
</feature>
<evidence type="ECO:0000256" key="4">
    <source>
        <dbReference type="SAM" id="Phobius"/>
    </source>
</evidence>
<reference evidence="6 7" key="1">
    <citation type="journal article" date="2018" name="IMA Fungus">
        <title>IMA Genome-F 10: Nine draft genome sequences of Claviceps purpurea s.lat., including C. arundinis, C. humidiphila, and C. cf. spartinae, pseudomolecules for the pitch canker pathogen Fusarium circinatum, draft genome of Davidsoniella eucalypti, Grosmannia galeiformis, Quambalaria eucalypti, and Teratosphaeria destructans.</title>
        <authorList>
            <person name="Wingfield B.D."/>
            <person name="Liu M."/>
            <person name="Nguyen H.D."/>
            <person name="Lane F.A."/>
            <person name="Morgan S.W."/>
            <person name="De Vos L."/>
            <person name="Wilken P.M."/>
            <person name="Duong T.A."/>
            <person name="Aylward J."/>
            <person name="Coetzee M.P."/>
            <person name="Dadej K."/>
            <person name="De Beer Z.W."/>
            <person name="Findlay W."/>
            <person name="Havenga M."/>
            <person name="Kolarik M."/>
            <person name="Menzies J.G."/>
            <person name="Naidoo K."/>
            <person name="Pochopski O."/>
            <person name="Shoukouhi P."/>
            <person name="Santana Q.C."/>
            <person name="Seifert K.A."/>
            <person name="Soal N."/>
            <person name="Steenkamp E.T."/>
            <person name="Tatham C.T."/>
            <person name="van der Nest M.A."/>
            <person name="Wingfield M.J."/>
        </authorList>
    </citation>
    <scope>NUCLEOTIDE SEQUENCE [LARGE SCALE GENOMIC DNA]</scope>
    <source>
        <strain evidence="6">CMW44962</strain>
    </source>
</reference>
<evidence type="ECO:0000256" key="2">
    <source>
        <dbReference type="ARBA" id="ARBA00006727"/>
    </source>
</evidence>
<feature type="transmembrane region" description="Helical" evidence="4">
    <location>
        <begin position="327"/>
        <end position="346"/>
    </location>
</feature>
<feature type="transmembrane region" description="Helical" evidence="4">
    <location>
        <begin position="90"/>
        <end position="111"/>
    </location>
</feature>
<dbReference type="OrthoDB" id="6509908at2759"/>
<comment type="subcellular location">
    <subcellularLocation>
        <location evidence="1">Membrane</location>
        <topology evidence="1">Multi-pass membrane protein</topology>
    </subcellularLocation>
</comment>
<comment type="caution">
    <text evidence="6">The sequence shown here is derived from an EMBL/GenBank/DDBJ whole genome shotgun (WGS) entry which is preliminary data.</text>
</comment>
<dbReference type="Pfam" id="PF07690">
    <property type="entry name" value="MFS_1"/>
    <property type="match status" value="1"/>
</dbReference>
<feature type="transmembrane region" description="Helical" evidence="4">
    <location>
        <begin position="157"/>
        <end position="176"/>
    </location>
</feature>
<evidence type="ECO:0000313" key="7">
    <source>
        <dbReference type="Proteomes" id="UP001138500"/>
    </source>
</evidence>
<dbReference type="PANTHER" id="PTHR11360:SF234">
    <property type="entry name" value="MFS-TYPE TRANSPORTER DBAD-RELATED"/>
    <property type="match status" value="1"/>
</dbReference>
<dbReference type="SUPFAM" id="SSF103473">
    <property type="entry name" value="MFS general substrate transporter"/>
    <property type="match status" value="1"/>
</dbReference>
<dbReference type="EMBL" id="RIBY02002101">
    <property type="protein sequence ID" value="KAH9825526.1"/>
    <property type="molecule type" value="Genomic_DNA"/>
</dbReference>
<feature type="transmembrane region" description="Helical" evidence="4">
    <location>
        <begin position="420"/>
        <end position="441"/>
    </location>
</feature>
<feature type="transmembrane region" description="Helical" evidence="4">
    <location>
        <begin position="290"/>
        <end position="307"/>
    </location>
</feature>
<feature type="transmembrane region" description="Helical" evidence="4">
    <location>
        <begin position="447"/>
        <end position="471"/>
    </location>
</feature>
<evidence type="ECO:0000256" key="3">
    <source>
        <dbReference type="SAM" id="MobiDB-lite"/>
    </source>
</evidence>
<keyword evidence="4" id="KW-0472">Membrane</keyword>
<dbReference type="PANTHER" id="PTHR11360">
    <property type="entry name" value="MONOCARBOXYLATE TRANSPORTER"/>
    <property type="match status" value="1"/>
</dbReference>
<dbReference type="PROSITE" id="PS50850">
    <property type="entry name" value="MFS"/>
    <property type="match status" value="1"/>
</dbReference>
<dbReference type="InterPro" id="IPR020846">
    <property type="entry name" value="MFS_dom"/>
</dbReference>
<feature type="transmembrane region" description="Helical" evidence="4">
    <location>
        <begin position="249"/>
        <end position="269"/>
    </location>
</feature>
<proteinExistence type="inferred from homology"/>
<dbReference type="AlphaFoldDB" id="A0A9W7SMW7"/>
<dbReference type="Gene3D" id="1.20.1250.20">
    <property type="entry name" value="MFS general substrate transporter like domains"/>
    <property type="match status" value="2"/>
</dbReference>
<feature type="transmembrane region" description="Helical" evidence="4">
    <location>
        <begin position="358"/>
        <end position="377"/>
    </location>
</feature>
<name>A0A9W7SMW7_9PEZI</name>
<dbReference type="GO" id="GO:0016020">
    <property type="term" value="C:membrane"/>
    <property type="evidence" value="ECO:0007669"/>
    <property type="project" value="UniProtKB-SubCell"/>
</dbReference>